<organism evidence="1 2">
    <name type="scientific">Oedothorax gibbosus</name>
    <dbReference type="NCBI Taxonomy" id="931172"/>
    <lineage>
        <taxon>Eukaryota</taxon>
        <taxon>Metazoa</taxon>
        <taxon>Ecdysozoa</taxon>
        <taxon>Arthropoda</taxon>
        <taxon>Chelicerata</taxon>
        <taxon>Arachnida</taxon>
        <taxon>Araneae</taxon>
        <taxon>Araneomorphae</taxon>
        <taxon>Entelegynae</taxon>
        <taxon>Araneoidea</taxon>
        <taxon>Linyphiidae</taxon>
        <taxon>Erigoninae</taxon>
        <taxon>Oedothorax</taxon>
    </lineage>
</organism>
<gene>
    <name evidence="1" type="ORF">JTE90_009355</name>
</gene>
<dbReference type="AlphaFoldDB" id="A0AAV6VTZ8"/>
<keyword evidence="2" id="KW-1185">Reference proteome</keyword>
<evidence type="ECO:0000313" key="1">
    <source>
        <dbReference type="EMBL" id="KAG8199508.1"/>
    </source>
</evidence>
<dbReference type="Proteomes" id="UP000827092">
    <property type="component" value="Unassembled WGS sequence"/>
</dbReference>
<evidence type="ECO:0000313" key="2">
    <source>
        <dbReference type="Proteomes" id="UP000827092"/>
    </source>
</evidence>
<name>A0AAV6VTZ8_9ARAC</name>
<comment type="caution">
    <text evidence="1">The sequence shown here is derived from an EMBL/GenBank/DDBJ whole genome shotgun (WGS) entry which is preliminary data.</text>
</comment>
<reference evidence="1 2" key="1">
    <citation type="journal article" date="2022" name="Nat. Ecol. Evol.">
        <title>A masculinizing supergene underlies an exaggerated male reproductive morph in a spider.</title>
        <authorList>
            <person name="Hendrickx F."/>
            <person name="De Corte Z."/>
            <person name="Sonet G."/>
            <person name="Van Belleghem S.M."/>
            <person name="Kostlbacher S."/>
            <person name="Vangestel C."/>
        </authorList>
    </citation>
    <scope>NUCLEOTIDE SEQUENCE [LARGE SCALE GENOMIC DNA]</scope>
    <source>
        <strain evidence="1">W744_W776</strain>
    </source>
</reference>
<protein>
    <recommendedName>
        <fullName evidence="3">Vitellogenin</fullName>
    </recommendedName>
</protein>
<proteinExistence type="predicted"/>
<evidence type="ECO:0008006" key="3">
    <source>
        <dbReference type="Google" id="ProtNLM"/>
    </source>
</evidence>
<sequence length="111" mass="12585">MDAKTVYRASTGMNLTVPSKTEITSVKPRCMVALLRYPAVISGDLSFHNTERNRATKRSVDPQKFPIPCQCHLHYETGQHMYYAEHMHARACESAQALSAEMHKKSDTLNF</sequence>
<dbReference type="EMBL" id="JAFNEN010000026">
    <property type="protein sequence ID" value="KAG8199508.1"/>
    <property type="molecule type" value="Genomic_DNA"/>
</dbReference>
<accession>A0AAV6VTZ8</accession>